<evidence type="ECO:0000256" key="1">
    <source>
        <dbReference type="SAM" id="MobiDB-lite"/>
    </source>
</evidence>
<feature type="region of interest" description="Disordered" evidence="1">
    <location>
        <begin position="1"/>
        <end position="40"/>
    </location>
</feature>
<sequence>MSETDGRFVNGRWVEEPEPETDQIPIETGPAPGSEPRTEDLLADASRSVTKAVDDVVLAARHLFGTPEGREHIERSARKAGSDLEKAINEVAESARRRLERR</sequence>
<reference evidence="2 3" key="1">
    <citation type="journal article" date="2015" name="Int. J. Syst. Evol. Microbiol.">
        <title>Methanoculleus taiwanensis sp. nov., a methanogen isolated from deep marine sediment at the deformation front area near Taiwan.</title>
        <authorList>
            <person name="Weng C.Y."/>
            <person name="Chen S.C."/>
            <person name="Lai M.C."/>
            <person name="Wu S.Y."/>
            <person name="Lin S."/>
            <person name="Yang T.F."/>
            <person name="Chen P.C."/>
        </authorList>
    </citation>
    <scope>NUCLEOTIDE SEQUENCE [LARGE SCALE GENOMIC DNA]</scope>
    <source>
        <strain evidence="2 3">CYW4</strain>
    </source>
</reference>
<dbReference type="OrthoDB" id="116385at2157"/>
<comment type="caution">
    <text evidence="2">The sequence shown here is derived from an EMBL/GenBank/DDBJ whole genome shotgun (WGS) entry which is preliminary data.</text>
</comment>
<dbReference type="AlphaFoldDB" id="A0A498H3I0"/>
<dbReference type="EMBL" id="LHQS01000001">
    <property type="protein sequence ID" value="RXE57047.1"/>
    <property type="molecule type" value="Genomic_DNA"/>
</dbReference>
<name>A0A498H3I0_9EURY</name>
<dbReference type="Proteomes" id="UP000290932">
    <property type="component" value="Unassembled WGS sequence"/>
</dbReference>
<accession>A0A498H3I0</accession>
<protein>
    <submittedName>
        <fullName evidence="2">Uncharacterized protein</fullName>
    </submittedName>
</protein>
<gene>
    <name evidence="2" type="ORF">ABH15_02640</name>
</gene>
<proteinExistence type="predicted"/>
<dbReference type="RefSeq" id="WP_128692804.1">
    <property type="nucleotide sequence ID" value="NZ_LHQS01000001.1"/>
</dbReference>
<evidence type="ECO:0000313" key="2">
    <source>
        <dbReference type="EMBL" id="RXE57047.1"/>
    </source>
</evidence>
<evidence type="ECO:0000313" key="3">
    <source>
        <dbReference type="Proteomes" id="UP000290932"/>
    </source>
</evidence>
<organism evidence="2 3">
    <name type="scientific">Methanoculleus taiwanensis</name>
    <dbReference type="NCBI Taxonomy" id="1550565"/>
    <lineage>
        <taxon>Archaea</taxon>
        <taxon>Methanobacteriati</taxon>
        <taxon>Methanobacteriota</taxon>
        <taxon>Stenosarchaea group</taxon>
        <taxon>Methanomicrobia</taxon>
        <taxon>Methanomicrobiales</taxon>
        <taxon>Methanomicrobiaceae</taxon>
        <taxon>Methanoculleus</taxon>
    </lineage>
</organism>
<keyword evidence="3" id="KW-1185">Reference proteome</keyword>